<reference evidence="3 4" key="1">
    <citation type="journal article" date="2021" name="Elife">
        <title>Chloroplast acquisition without the gene transfer in kleptoplastic sea slugs, Plakobranchus ocellatus.</title>
        <authorList>
            <person name="Maeda T."/>
            <person name="Takahashi S."/>
            <person name="Yoshida T."/>
            <person name="Shimamura S."/>
            <person name="Takaki Y."/>
            <person name="Nagai Y."/>
            <person name="Toyoda A."/>
            <person name="Suzuki Y."/>
            <person name="Arimoto A."/>
            <person name="Ishii H."/>
            <person name="Satoh N."/>
            <person name="Nishiyama T."/>
            <person name="Hasebe M."/>
            <person name="Maruyama T."/>
            <person name="Minagawa J."/>
            <person name="Obokata J."/>
            <person name="Shigenobu S."/>
        </authorList>
    </citation>
    <scope>NUCLEOTIDE SEQUENCE [LARGE SCALE GENOMIC DNA]</scope>
</reference>
<evidence type="ECO:0000256" key="1">
    <source>
        <dbReference type="SAM" id="SignalP"/>
    </source>
</evidence>
<protein>
    <submittedName>
        <fullName evidence="3">C-type lectin-related protein 4</fullName>
    </submittedName>
</protein>
<dbReference type="InterPro" id="IPR050801">
    <property type="entry name" value="Ca-Dep_Lectins_ImmuneDev"/>
</dbReference>
<proteinExistence type="predicted"/>
<dbReference type="Proteomes" id="UP000762676">
    <property type="component" value="Unassembled WGS sequence"/>
</dbReference>
<feature type="domain" description="C-type lectin" evidence="2">
    <location>
        <begin position="129"/>
        <end position="237"/>
    </location>
</feature>
<keyword evidence="4" id="KW-1185">Reference proteome</keyword>
<name>A0AAV4IRY2_9GAST</name>
<accession>A0AAV4IRY2</accession>
<sequence length="255" mass="27742">MEELIMISKMSFFLLILAGLLSSCGHHCEASFSRKTFVKVDGSGYGSDRLGSPWTSKSRSDCFFSCWTHYSSKCQTFMYNSDTGLCTPGSFLKAGTLGTQLAPTSPEGDLFAPSTCDTSDGFEYITSANVSACINVSSFILNANDAVAYCFNLGAHLFVSRSMEKVDLLPHDVKLTVGLSDEVSEGTFVWQDTGDAITDDLKTLFFRAGEPNNQGGNENCVTITPGTNNPSGNDYRCLRDKYKFVCERPVLQSAS</sequence>
<dbReference type="EMBL" id="BMAT01002677">
    <property type="protein sequence ID" value="GFS11472.1"/>
    <property type="molecule type" value="Genomic_DNA"/>
</dbReference>
<evidence type="ECO:0000259" key="2">
    <source>
        <dbReference type="PROSITE" id="PS50041"/>
    </source>
</evidence>
<dbReference type="InterPro" id="IPR016186">
    <property type="entry name" value="C-type_lectin-like/link_sf"/>
</dbReference>
<dbReference type="InterPro" id="IPR001304">
    <property type="entry name" value="C-type_lectin-like"/>
</dbReference>
<evidence type="ECO:0000313" key="3">
    <source>
        <dbReference type="EMBL" id="GFS11472.1"/>
    </source>
</evidence>
<organism evidence="3 4">
    <name type="scientific">Elysia marginata</name>
    <dbReference type="NCBI Taxonomy" id="1093978"/>
    <lineage>
        <taxon>Eukaryota</taxon>
        <taxon>Metazoa</taxon>
        <taxon>Spiralia</taxon>
        <taxon>Lophotrochozoa</taxon>
        <taxon>Mollusca</taxon>
        <taxon>Gastropoda</taxon>
        <taxon>Heterobranchia</taxon>
        <taxon>Euthyneura</taxon>
        <taxon>Panpulmonata</taxon>
        <taxon>Sacoglossa</taxon>
        <taxon>Placobranchoidea</taxon>
        <taxon>Plakobranchidae</taxon>
        <taxon>Elysia</taxon>
    </lineage>
</organism>
<dbReference type="Pfam" id="PF00059">
    <property type="entry name" value="Lectin_C"/>
    <property type="match status" value="1"/>
</dbReference>
<dbReference type="PANTHER" id="PTHR22801:SF63">
    <property type="entry name" value="C-TYPE LECTIN DOMAIN-CONTAINING PROTEIN"/>
    <property type="match status" value="1"/>
</dbReference>
<gene>
    <name evidence="3" type="ORF">ElyMa_001348000</name>
</gene>
<keyword evidence="1" id="KW-0732">Signal</keyword>
<dbReference type="AlphaFoldDB" id="A0AAV4IRY2"/>
<dbReference type="InterPro" id="IPR016187">
    <property type="entry name" value="CTDL_fold"/>
</dbReference>
<evidence type="ECO:0000313" key="4">
    <source>
        <dbReference type="Proteomes" id="UP000762676"/>
    </source>
</evidence>
<dbReference type="PROSITE" id="PS50041">
    <property type="entry name" value="C_TYPE_LECTIN_2"/>
    <property type="match status" value="1"/>
</dbReference>
<dbReference type="SUPFAM" id="SSF56436">
    <property type="entry name" value="C-type lectin-like"/>
    <property type="match status" value="1"/>
</dbReference>
<comment type="caution">
    <text evidence="3">The sequence shown here is derived from an EMBL/GenBank/DDBJ whole genome shotgun (WGS) entry which is preliminary data.</text>
</comment>
<feature type="chain" id="PRO_5043618577" evidence="1">
    <location>
        <begin position="26"/>
        <end position="255"/>
    </location>
</feature>
<dbReference type="SMART" id="SM00034">
    <property type="entry name" value="CLECT"/>
    <property type="match status" value="1"/>
</dbReference>
<dbReference type="Gene3D" id="3.10.100.10">
    <property type="entry name" value="Mannose-Binding Protein A, subunit A"/>
    <property type="match status" value="1"/>
</dbReference>
<feature type="signal peptide" evidence="1">
    <location>
        <begin position="1"/>
        <end position="25"/>
    </location>
</feature>
<dbReference type="PANTHER" id="PTHR22801">
    <property type="entry name" value="LITHOSTATHINE"/>
    <property type="match status" value="1"/>
</dbReference>